<evidence type="ECO:0000259" key="6">
    <source>
        <dbReference type="Pfam" id="PF00460"/>
    </source>
</evidence>
<dbReference type="InterPro" id="IPR012834">
    <property type="entry name" value="FlgG_G_neg"/>
</dbReference>
<comment type="subcellular location">
    <subcellularLocation>
        <location evidence="5">Bacterial flagellum basal body</location>
    </subcellularLocation>
</comment>
<feature type="domain" description="Flagellar hook protein FlgE/F/G-like D1" evidence="8">
    <location>
        <begin position="93"/>
        <end position="162"/>
    </location>
</feature>
<dbReference type="InterPro" id="IPR001444">
    <property type="entry name" value="Flag_bb_rod_N"/>
</dbReference>
<dbReference type="RefSeq" id="WP_151866929.1">
    <property type="nucleotide sequence ID" value="NZ_WBZB01000051.1"/>
</dbReference>
<dbReference type="GO" id="GO:0071978">
    <property type="term" value="P:bacterial-type flagellum-dependent swarming motility"/>
    <property type="evidence" value="ECO:0007669"/>
    <property type="project" value="TreeGrafter"/>
</dbReference>
<comment type="similarity">
    <text evidence="1 5">Belongs to the flagella basal body rod proteins family.</text>
</comment>
<dbReference type="Pfam" id="PF22692">
    <property type="entry name" value="LlgE_F_G_D1"/>
    <property type="match status" value="1"/>
</dbReference>
<proteinExistence type="inferred from homology"/>
<dbReference type="NCBIfam" id="TIGR03506">
    <property type="entry name" value="FlgEFG_subfam"/>
    <property type="match status" value="2"/>
</dbReference>
<evidence type="ECO:0000259" key="8">
    <source>
        <dbReference type="Pfam" id="PF22692"/>
    </source>
</evidence>
<dbReference type="Pfam" id="PF00460">
    <property type="entry name" value="Flg_bb_rod"/>
    <property type="match status" value="1"/>
</dbReference>
<accession>A0A833M923</accession>
<dbReference type="PANTHER" id="PTHR30435">
    <property type="entry name" value="FLAGELLAR PROTEIN"/>
    <property type="match status" value="1"/>
</dbReference>
<dbReference type="GO" id="GO:0009426">
    <property type="term" value="C:bacterial-type flagellum basal body, distal rod"/>
    <property type="evidence" value="ECO:0007669"/>
    <property type="project" value="UniProtKB-UniRule"/>
</dbReference>
<protein>
    <recommendedName>
        <fullName evidence="2 4">Flagellar basal-body rod protein FlgG</fullName>
    </recommendedName>
</protein>
<dbReference type="PANTHER" id="PTHR30435:SF19">
    <property type="entry name" value="FLAGELLAR BASAL-BODY ROD PROTEIN FLGG"/>
    <property type="match status" value="1"/>
</dbReference>
<dbReference type="Proteomes" id="UP000465601">
    <property type="component" value="Unassembled WGS sequence"/>
</dbReference>
<organism evidence="9 10">
    <name type="scientific">Alkaliphilus serpentinus</name>
    <dbReference type="NCBI Taxonomy" id="1482731"/>
    <lineage>
        <taxon>Bacteria</taxon>
        <taxon>Bacillati</taxon>
        <taxon>Bacillota</taxon>
        <taxon>Clostridia</taxon>
        <taxon>Peptostreptococcales</taxon>
        <taxon>Natronincolaceae</taxon>
        <taxon>Alkaliphilus</taxon>
    </lineage>
</organism>
<dbReference type="PROSITE" id="PS00588">
    <property type="entry name" value="FLAGELLA_BB_ROD"/>
    <property type="match status" value="1"/>
</dbReference>
<sequence length="264" mass="29211">MRALWTAASGMKTQQLNIDTISNNLANVNTTSYKKQKVEFKDLLYVTLRRNNLVEGEGSPVNLQVGHGVMASSTSRSFMTGSLERTENTFDLAIDGEGFFAIEGPNGDIFYTRDGNLKLSVMDNEMKLVTADGYTVLSDFDDEIIFEEGMQNINITENGLIVAEDQEGELQEIATLKLVKFVNPEGLESIGRNLYKSTTASGEKIAMEDEGRTSSILQGYLETSNVQVVDEMVRLITAQRAYEISSKAIQTSDEMLSTANNLKR</sequence>
<dbReference type="InterPro" id="IPR020013">
    <property type="entry name" value="Flagellar_FlgE/F/G"/>
</dbReference>
<evidence type="ECO:0000256" key="1">
    <source>
        <dbReference type="ARBA" id="ARBA00009677"/>
    </source>
</evidence>
<evidence type="ECO:0000256" key="4">
    <source>
        <dbReference type="NCBIfam" id="TIGR02488"/>
    </source>
</evidence>
<dbReference type="InterPro" id="IPR037925">
    <property type="entry name" value="FlgE/F/G-like"/>
</dbReference>
<name>A0A833M923_9FIRM</name>
<evidence type="ECO:0000256" key="3">
    <source>
        <dbReference type="ARBA" id="ARBA00025933"/>
    </source>
</evidence>
<evidence type="ECO:0000313" key="9">
    <source>
        <dbReference type="EMBL" id="KAB3526663.1"/>
    </source>
</evidence>
<gene>
    <name evidence="9" type="primary">flgG</name>
    <name evidence="9" type="ORF">F8153_13760</name>
</gene>
<dbReference type="InterPro" id="IPR010930">
    <property type="entry name" value="Flg_bb/hook_C_dom"/>
</dbReference>
<keyword evidence="9" id="KW-0966">Cell projection</keyword>
<keyword evidence="9" id="KW-0969">Cilium</keyword>
<feature type="domain" description="Flagellar basal body rod protein N-terminal" evidence="6">
    <location>
        <begin position="6"/>
        <end position="34"/>
    </location>
</feature>
<keyword evidence="5" id="KW-0975">Bacterial flagellum</keyword>
<dbReference type="SUPFAM" id="SSF117143">
    <property type="entry name" value="Flagellar hook protein flgE"/>
    <property type="match status" value="1"/>
</dbReference>
<keyword evidence="10" id="KW-1185">Reference proteome</keyword>
<comment type="caution">
    <text evidence="9">The sequence shown here is derived from an EMBL/GenBank/DDBJ whole genome shotgun (WGS) entry which is preliminary data.</text>
</comment>
<dbReference type="NCBIfam" id="TIGR02488">
    <property type="entry name" value="flgG_G_neg"/>
    <property type="match status" value="1"/>
</dbReference>
<dbReference type="InterPro" id="IPR053967">
    <property type="entry name" value="LlgE_F_G-like_D1"/>
</dbReference>
<evidence type="ECO:0000256" key="5">
    <source>
        <dbReference type="RuleBase" id="RU362116"/>
    </source>
</evidence>
<reference evidence="9 10" key="1">
    <citation type="submission" date="2019-10" db="EMBL/GenBank/DDBJ databases">
        <title>Alkaliphilus serpentinus sp. nov. and Alkaliphilus pronyensis sp. nov., two novel anaerobic alkaliphilic species isolated from the serpentinized-hosted hydrothermal field of the Prony Bay (New Caledonia).</title>
        <authorList>
            <person name="Postec A."/>
        </authorList>
    </citation>
    <scope>NUCLEOTIDE SEQUENCE [LARGE SCALE GENOMIC DNA]</scope>
    <source>
        <strain evidence="9 10">LacT</strain>
    </source>
</reference>
<dbReference type="InterPro" id="IPR019776">
    <property type="entry name" value="Flagellar_basal_body_rod_CS"/>
</dbReference>
<dbReference type="EMBL" id="WBZB01000051">
    <property type="protein sequence ID" value="KAB3526663.1"/>
    <property type="molecule type" value="Genomic_DNA"/>
</dbReference>
<keyword evidence="9" id="KW-0282">Flagellum</keyword>
<feature type="domain" description="Flagellar basal-body/hook protein C-terminal" evidence="7">
    <location>
        <begin position="218"/>
        <end position="262"/>
    </location>
</feature>
<evidence type="ECO:0000259" key="7">
    <source>
        <dbReference type="Pfam" id="PF06429"/>
    </source>
</evidence>
<comment type="subunit">
    <text evidence="3">The basal body constitutes a major portion of the flagellar organelle and consists of four rings (L,P,S, and M) mounted on a central rod. The rod consists of about 26 subunits of FlgG in the distal portion, and FlgB, FlgC and FlgF are thought to build up the proximal portion of the rod with about 6 subunits each.</text>
</comment>
<evidence type="ECO:0000313" key="10">
    <source>
        <dbReference type="Proteomes" id="UP000465601"/>
    </source>
</evidence>
<dbReference type="Pfam" id="PF06429">
    <property type="entry name" value="Flg_bbr_C"/>
    <property type="match status" value="1"/>
</dbReference>
<dbReference type="OrthoDB" id="9804559at2"/>
<evidence type="ECO:0000256" key="2">
    <source>
        <dbReference type="ARBA" id="ARBA00017948"/>
    </source>
</evidence>
<dbReference type="AlphaFoldDB" id="A0A833M923"/>